<organism evidence="10 11">
    <name type="scientific">Emericellopsis atlantica</name>
    <dbReference type="NCBI Taxonomy" id="2614577"/>
    <lineage>
        <taxon>Eukaryota</taxon>
        <taxon>Fungi</taxon>
        <taxon>Dikarya</taxon>
        <taxon>Ascomycota</taxon>
        <taxon>Pezizomycotina</taxon>
        <taxon>Sordariomycetes</taxon>
        <taxon>Hypocreomycetidae</taxon>
        <taxon>Hypocreales</taxon>
        <taxon>Bionectriaceae</taxon>
        <taxon>Emericellopsis</taxon>
    </lineage>
</organism>
<evidence type="ECO:0000256" key="5">
    <source>
        <dbReference type="PIRSR" id="PIRSR601382-1"/>
    </source>
</evidence>
<feature type="chain" id="PRO_5040108590" description="alpha-1,2-Mannosidase" evidence="9">
    <location>
        <begin position="20"/>
        <end position="1017"/>
    </location>
</feature>
<evidence type="ECO:0000256" key="8">
    <source>
        <dbReference type="SAM" id="MobiDB-lite"/>
    </source>
</evidence>
<feature type="active site" description="Proton donor" evidence="5">
    <location>
        <position position="465"/>
    </location>
</feature>
<feature type="region of interest" description="Disordered" evidence="8">
    <location>
        <begin position="243"/>
        <end position="263"/>
    </location>
</feature>
<feature type="active site" description="Proton donor" evidence="5">
    <location>
        <position position="149"/>
    </location>
</feature>
<keyword evidence="4" id="KW-0325">Glycoprotein</keyword>
<keyword evidence="11" id="KW-1185">Reference proteome</keyword>
<keyword evidence="3" id="KW-0256">Endoplasmic reticulum</keyword>
<dbReference type="Proteomes" id="UP000887229">
    <property type="component" value="Unassembled WGS sequence"/>
</dbReference>
<comment type="caution">
    <text evidence="10">The sequence shown here is derived from an EMBL/GenBank/DDBJ whole genome shotgun (WGS) entry which is preliminary data.</text>
</comment>
<dbReference type="RefSeq" id="XP_046119824.1">
    <property type="nucleotide sequence ID" value="XM_046261064.1"/>
</dbReference>
<keyword evidence="7 10" id="KW-0378">Hydrolase</keyword>
<dbReference type="GeneID" id="70291967"/>
<keyword evidence="9" id="KW-0732">Signal</keyword>
<comment type="subcellular location">
    <subcellularLocation>
        <location evidence="1">Endoplasmic reticulum</location>
    </subcellularLocation>
</comment>
<dbReference type="InterPro" id="IPR044674">
    <property type="entry name" value="EDEM1/2/3"/>
</dbReference>
<dbReference type="PANTHER" id="PTHR45679">
    <property type="entry name" value="ER DEGRADATION-ENHANCING ALPHA-MANNOSIDASE-LIKE PROTEIN 2"/>
    <property type="match status" value="1"/>
</dbReference>
<feature type="active site" evidence="5">
    <location>
        <position position="486"/>
    </location>
</feature>
<name>A0A9P8CR78_9HYPO</name>
<protein>
    <recommendedName>
        <fullName evidence="7">alpha-1,2-Mannosidase</fullName>
        <ecNumber evidence="7">3.2.1.-</ecNumber>
    </recommendedName>
</protein>
<evidence type="ECO:0000256" key="3">
    <source>
        <dbReference type="ARBA" id="ARBA00022824"/>
    </source>
</evidence>
<comment type="cofactor">
    <cofactor evidence="6">
        <name>Ca(2+)</name>
        <dbReference type="ChEBI" id="CHEBI:29108"/>
    </cofactor>
</comment>
<dbReference type="GO" id="GO:0016020">
    <property type="term" value="C:membrane"/>
    <property type="evidence" value="ECO:0007669"/>
    <property type="project" value="InterPro"/>
</dbReference>
<dbReference type="InterPro" id="IPR036026">
    <property type="entry name" value="Seven-hairpin_glycosidases"/>
</dbReference>
<proteinExistence type="inferred from homology"/>
<keyword evidence="6" id="KW-0106">Calcium</keyword>
<dbReference type="EC" id="3.2.1.-" evidence="7"/>
<dbReference type="InterPro" id="IPR001382">
    <property type="entry name" value="Glyco_hydro_47"/>
</dbReference>
<dbReference type="Pfam" id="PF01532">
    <property type="entry name" value="Glyco_hydro_47"/>
    <property type="match status" value="1"/>
</dbReference>
<accession>A0A9P8CR78</accession>
<evidence type="ECO:0000256" key="1">
    <source>
        <dbReference type="ARBA" id="ARBA00004240"/>
    </source>
</evidence>
<dbReference type="GO" id="GO:0044322">
    <property type="term" value="C:endoplasmic reticulum quality control compartment"/>
    <property type="evidence" value="ECO:0007669"/>
    <property type="project" value="GOC"/>
</dbReference>
<dbReference type="PANTHER" id="PTHR45679:SF5">
    <property type="entry name" value="ER DEGRADATION-ENHANCING ALPHA-MANNOSIDASE-LIKE PROTEIN 1"/>
    <property type="match status" value="1"/>
</dbReference>
<evidence type="ECO:0000256" key="9">
    <source>
        <dbReference type="SAM" id="SignalP"/>
    </source>
</evidence>
<dbReference type="GO" id="GO:0004571">
    <property type="term" value="F:mannosyl-oligosaccharide 1,2-alpha-mannosidase activity"/>
    <property type="evidence" value="ECO:0007669"/>
    <property type="project" value="InterPro"/>
</dbReference>
<keyword evidence="7" id="KW-0326">Glycosidase</keyword>
<reference evidence="10" key="1">
    <citation type="journal article" date="2021" name="IMA Fungus">
        <title>Genomic characterization of three marine fungi, including Emericellopsis atlantica sp. nov. with signatures of a generalist lifestyle and marine biomass degradation.</title>
        <authorList>
            <person name="Hagestad O.C."/>
            <person name="Hou L."/>
            <person name="Andersen J.H."/>
            <person name="Hansen E.H."/>
            <person name="Altermark B."/>
            <person name="Li C."/>
            <person name="Kuhnert E."/>
            <person name="Cox R.J."/>
            <person name="Crous P.W."/>
            <person name="Spatafora J.W."/>
            <person name="Lail K."/>
            <person name="Amirebrahimi M."/>
            <person name="Lipzen A."/>
            <person name="Pangilinan J."/>
            <person name="Andreopoulos W."/>
            <person name="Hayes R.D."/>
            <person name="Ng V."/>
            <person name="Grigoriev I.V."/>
            <person name="Jackson S.A."/>
            <person name="Sutton T.D.S."/>
            <person name="Dobson A.D.W."/>
            <person name="Rama T."/>
        </authorList>
    </citation>
    <scope>NUCLEOTIDE SEQUENCE</scope>
    <source>
        <strain evidence="10">TS7</strain>
    </source>
</reference>
<evidence type="ECO:0000256" key="6">
    <source>
        <dbReference type="PIRSR" id="PIRSR601382-2"/>
    </source>
</evidence>
<gene>
    <name evidence="10" type="ORF">F5Z01DRAFT_619068</name>
</gene>
<keyword evidence="6" id="KW-0479">Metal-binding</keyword>
<dbReference type="SUPFAM" id="SSF48225">
    <property type="entry name" value="Seven-hairpin glycosidases"/>
    <property type="match status" value="1"/>
</dbReference>
<evidence type="ECO:0000256" key="4">
    <source>
        <dbReference type="ARBA" id="ARBA00023180"/>
    </source>
</evidence>
<feature type="region of interest" description="Disordered" evidence="8">
    <location>
        <begin position="357"/>
        <end position="378"/>
    </location>
</feature>
<evidence type="ECO:0000256" key="7">
    <source>
        <dbReference type="RuleBase" id="RU361193"/>
    </source>
</evidence>
<dbReference type="AlphaFoldDB" id="A0A9P8CR78"/>
<evidence type="ECO:0000313" key="11">
    <source>
        <dbReference type="Proteomes" id="UP000887229"/>
    </source>
</evidence>
<evidence type="ECO:0000256" key="2">
    <source>
        <dbReference type="ARBA" id="ARBA00007658"/>
    </source>
</evidence>
<dbReference type="Gene3D" id="1.50.10.10">
    <property type="match status" value="1"/>
</dbReference>
<comment type="similarity">
    <text evidence="2 7">Belongs to the glycosyl hydrolase 47 family.</text>
</comment>
<dbReference type="GO" id="GO:0036503">
    <property type="term" value="P:ERAD pathway"/>
    <property type="evidence" value="ECO:0007669"/>
    <property type="project" value="UniProtKB-ARBA"/>
</dbReference>
<dbReference type="OrthoDB" id="8118055at2759"/>
<dbReference type="InterPro" id="IPR012341">
    <property type="entry name" value="6hp_glycosidase-like_sf"/>
</dbReference>
<dbReference type="GO" id="GO:0005975">
    <property type="term" value="P:carbohydrate metabolic process"/>
    <property type="evidence" value="ECO:0007669"/>
    <property type="project" value="InterPro"/>
</dbReference>
<dbReference type="GO" id="GO:0005509">
    <property type="term" value="F:calcium ion binding"/>
    <property type="evidence" value="ECO:0007669"/>
    <property type="project" value="InterPro"/>
</dbReference>
<feature type="binding site" evidence="6">
    <location>
        <position position="572"/>
    </location>
    <ligand>
        <name>Ca(2+)</name>
        <dbReference type="ChEBI" id="CHEBI:29108"/>
    </ligand>
</feature>
<sequence length="1017" mass="113018">MFRLALLAVCALSIWTASAMRADRLAELRQATVDVFYHGWRNYMDKAFPEDELRPLSCTPLSRDNDPSQFGLNDPLGNYSLTLLDSLSTLAILAGDPHPESKIGPQALDDFQHGVSEFVRLYGDGRKGPSGTGSRATGFDLDSKVQVFETVIRGLGGLLSAHLFAVGELPIAGYDATPIKETTSDDPLEVAPIQWPNGFRYDGQLLRLALDLGERILPAFYTSTGIPYPRVNLRHGIPFYTKSPLHGDGPDEDASKDHGRPEITETCSAGAGSLTLEFSVLSRLTGDDRFEQAAKRAFFEVWDRRSSLGLIGNGLDAERGVWIGPHSGIGAGMDSFFEYAVKSYILLSGNDAQNVSKPIAKGQSDRLDPNSLHPPLHPDRTSPEAFLETWHQAHSSVKKHIYNDRLAYPYYANNKFGTGEQYTTWIDSLGAFYAGLLVLAGETDEAVEANLLYTALWTRYSGIPERWSFRDLDVEGGLGWWPGRPEFIESTYYIFRATKDPWYLYVGEMVLRDIKARCYAPCGWAGLQDVRTGQKADRMESFFLGETTKYLYLLFEPEHALNKLDAPYVFSTEGHPLIIPKERHPRPRKAANSNDGKKALAYYDESYTNSCPVPVVPESLTGSATAARRELFHVSRFTGLYNTPNPRGPHETVRVYDRKKGQVIKYRPTSNHTLFPWTLPPQLLPPDGQCAVPVPPKTQIIEFPATDTIGSILGKYGTNIEKLEWGPLVKNVAGLQMVVDHTPKSDDEETSCRITRIGPTEVGPNELVFFHAEDIKGFRDEAFSATRRQDKVRIGVIDSPKSENGTKIDDDYLVEDRHTHPETVLKSLFRTLTSVFDSSPTGVPASRNFHVRVWDAYTGVGAGAFPMPEVNGFQNPLISKLLDMPDLPWKTIFVTGQACNEPLPEAAPRHHQVIVMRRGGCNFARKLGNIPSFPQTPDSLQLVLIVDESGSKEPVRPLIETEQVTPSGMKRLHGIPMVLMTVYPGELELFKEAKAVGMSRIYDLTSHGSRITNAIVL</sequence>
<feature type="active site" evidence="5">
    <location>
        <position position="334"/>
    </location>
</feature>
<dbReference type="PRINTS" id="PR00747">
    <property type="entry name" value="GLYHDRLASE47"/>
</dbReference>
<feature type="signal peptide" evidence="9">
    <location>
        <begin position="1"/>
        <end position="19"/>
    </location>
</feature>
<evidence type="ECO:0000313" key="10">
    <source>
        <dbReference type="EMBL" id="KAG9255900.1"/>
    </source>
</evidence>
<feature type="compositionally biased region" description="Basic and acidic residues" evidence="8">
    <location>
        <begin position="253"/>
        <end position="263"/>
    </location>
</feature>
<dbReference type="EMBL" id="MU251249">
    <property type="protein sequence ID" value="KAG9255900.1"/>
    <property type="molecule type" value="Genomic_DNA"/>
</dbReference>
<dbReference type="GO" id="GO:1904380">
    <property type="term" value="P:endoplasmic reticulum mannose trimming"/>
    <property type="evidence" value="ECO:0007669"/>
    <property type="project" value="InterPro"/>
</dbReference>